<comment type="cofactor">
    <cofactor evidence="1 5">
        <name>FAD</name>
        <dbReference type="ChEBI" id="CHEBI:57692"/>
    </cofactor>
</comment>
<reference evidence="9" key="1">
    <citation type="submission" date="2020-02" db="EMBL/GenBank/DDBJ databases">
        <authorList>
            <person name="Meier V. D."/>
        </authorList>
    </citation>
    <scope>NUCLEOTIDE SEQUENCE</scope>
    <source>
        <strain evidence="9">AVDCRST_MAG58</strain>
    </source>
</reference>
<accession>A0A6J4R2Y5</accession>
<dbReference type="SUPFAM" id="SSF56645">
    <property type="entry name" value="Acyl-CoA dehydrogenase NM domain-like"/>
    <property type="match status" value="1"/>
</dbReference>
<keyword evidence="4 5" id="KW-0274">FAD</keyword>
<dbReference type="Pfam" id="PF02771">
    <property type="entry name" value="Acyl-CoA_dh_N"/>
    <property type="match status" value="1"/>
</dbReference>
<feature type="domain" description="Acyl-CoA dehydrogenase/oxidase N-terminal" evidence="8">
    <location>
        <begin position="12"/>
        <end position="112"/>
    </location>
</feature>
<feature type="domain" description="Acyl-CoA oxidase/dehydrogenase middle" evidence="7">
    <location>
        <begin position="118"/>
        <end position="212"/>
    </location>
</feature>
<dbReference type="EMBL" id="CADCVF010000059">
    <property type="protein sequence ID" value="CAA9462626.1"/>
    <property type="molecule type" value="Genomic_DNA"/>
</dbReference>
<dbReference type="Gene3D" id="2.40.110.10">
    <property type="entry name" value="Butyryl-CoA Dehydrogenase, subunit A, domain 2"/>
    <property type="match status" value="1"/>
</dbReference>
<evidence type="ECO:0000256" key="3">
    <source>
        <dbReference type="ARBA" id="ARBA00022630"/>
    </source>
</evidence>
<evidence type="ECO:0000256" key="2">
    <source>
        <dbReference type="ARBA" id="ARBA00009347"/>
    </source>
</evidence>
<name>A0A6J4R2Y5_9ACTN</name>
<dbReference type="InterPro" id="IPR013786">
    <property type="entry name" value="AcylCoA_DH/ox_N"/>
</dbReference>
<dbReference type="GO" id="GO:0016937">
    <property type="term" value="F:short-chain fatty acyl-CoA dehydrogenase activity"/>
    <property type="evidence" value="ECO:0007669"/>
    <property type="project" value="UniProtKB-EC"/>
</dbReference>
<dbReference type="InterPro" id="IPR046373">
    <property type="entry name" value="Acyl-CoA_Oxase/DH_mid-dom_sf"/>
</dbReference>
<dbReference type="PANTHER" id="PTHR43884">
    <property type="entry name" value="ACYL-COA DEHYDROGENASE"/>
    <property type="match status" value="1"/>
</dbReference>
<evidence type="ECO:0000259" key="8">
    <source>
        <dbReference type="Pfam" id="PF02771"/>
    </source>
</evidence>
<dbReference type="EC" id="1.3.8.1" evidence="9"/>
<dbReference type="SUPFAM" id="SSF47203">
    <property type="entry name" value="Acyl-CoA dehydrogenase C-terminal domain-like"/>
    <property type="match status" value="1"/>
</dbReference>
<dbReference type="InterPro" id="IPR009075">
    <property type="entry name" value="AcylCo_DH/oxidase_C"/>
</dbReference>
<sequence length="374" mass="40000">MTTRGEEDPKPELIELVRRFVAEEVAPHAASIDRENAFPGDLYRRMGDEGLLGLARPQGAGKSTLEWAVWIEELAAASATVADIVCSADLVALILDEHGTDEQKTRVGPLLAGETVGAFALTEAQAGSNAAAIETVARREGDAYVLEGTKAWITCAQAADWAIVLAKTDPEAGTRGITAFLVERGDFTNGEGPYDTMGQRGTAVGEFHLDGCRVNEGAVVGEQGRGYRLAMKALDTGRIGIAALAVGIARAAYEAAVDFAGSREQFGQTIASFQGLRWMLVDMATDIEAARLLSHKAATLRDAGLRHTTESAMAKLRASDVAMKVTVDALQIHGASGYSRDLPLERYVRDAKLTQIYEGTNQIQREVLARQLLG</sequence>
<dbReference type="FunFam" id="1.20.140.10:FF:000004">
    <property type="entry name" value="Acyl-CoA dehydrogenase FadE25"/>
    <property type="match status" value="1"/>
</dbReference>
<comment type="similarity">
    <text evidence="2 5">Belongs to the acyl-CoA dehydrogenase family.</text>
</comment>
<dbReference type="GO" id="GO:0050660">
    <property type="term" value="F:flavin adenine dinucleotide binding"/>
    <property type="evidence" value="ECO:0007669"/>
    <property type="project" value="InterPro"/>
</dbReference>
<dbReference type="InterPro" id="IPR036250">
    <property type="entry name" value="AcylCo_DH-like_C"/>
</dbReference>
<evidence type="ECO:0000259" key="6">
    <source>
        <dbReference type="Pfam" id="PF00441"/>
    </source>
</evidence>
<dbReference type="Gene3D" id="1.20.140.10">
    <property type="entry name" value="Butyryl-CoA Dehydrogenase, subunit A, domain 3"/>
    <property type="match status" value="1"/>
</dbReference>
<evidence type="ECO:0000256" key="4">
    <source>
        <dbReference type="ARBA" id="ARBA00022827"/>
    </source>
</evidence>
<protein>
    <submittedName>
        <fullName evidence="9">Acyl-CoA dehydrogenase, short-chain specific</fullName>
        <ecNumber evidence="9">1.3.8.1</ecNumber>
    </submittedName>
</protein>
<dbReference type="InterPro" id="IPR006091">
    <property type="entry name" value="Acyl-CoA_Oxase/DH_mid-dom"/>
</dbReference>
<keyword evidence="3 5" id="KW-0285">Flavoprotein</keyword>
<dbReference type="InterPro" id="IPR009100">
    <property type="entry name" value="AcylCoA_DH/oxidase_NM_dom_sf"/>
</dbReference>
<dbReference type="AlphaFoldDB" id="A0A6J4R2Y5"/>
<organism evidence="9">
    <name type="scientific">uncultured Rubrobacteraceae bacterium</name>
    <dbReference type="NCBI Taxonomy" id="349277"/>
    <lineage>
        <taxon>Bacteria</taxon>
        <taxon>Bacillati</taxon>
        <taxon>Actinomycetota</taxon>
        <taxon>Rubrobacteria</taxon>
        <taxon>Rubrobacterales</taxon>
        <taxon>Rubrobacteraceae</taxon>
        <taxon>environmental samples</taxon>
    </lineage>
</organism>
<evidence type="ECO:0000259" key="7">
    <source>
        <dbReference type="Pfam" id="PF02770"/>
    </source>
</evidence>
<dbReference type="PIRSF" id="PIRSF016578">
    <property type="entry name" value="HsaA"/>
    <property type="match status" value="1"/>
</dbReference>
<dbReference type="Pfam" id="PF00441">
    <property type="entry name" value="Acyl-CoA_dh_1"/>
    <property type="match status" value="1"/>
</dbReference>
<dbReference type="Pfam" id="PF02770">
    <property type="entry name" value="Acyl-CoA_dh_M"/>
    <property type="match status" value="1"/>
</dbReference>
<evidence type="ECO:0000256" key="1">
    <source>
        <dbReference type="ARBA" id="ARBA00001974"/>
    </source>
</evidence>
<proteinExistence type="inferred from homology"/>
<dbReference type="PANTHER" id="PTHR43884:SF12">
    <property type="entry name" value="ISOVALERYL-COA DEHYDROGENASE, MITOCHONDRIAL-RELATED"/>
    <property type="match status" value="1"/>
</dbReference>
<dbReference type="Gene3D" id="1.10.540.10">
    <property type="entry name" value="Acyl-CoA dehydrogenase/oxidase, N-terminal domain"/>
    <property type="match status" value="1"/>
</dbReference>
<evidence type="ECO:0000256" key="5">
    <source>
        <dbReference type="RuleBase" id="RU362125"/>
    </source>
</evidence>
<feature type="domain" description="Acyl-CoA dehydrogenase/oxidase C-terminal" evidence="6">
    <location>
        <begin position="224"/>
        <end position="373"/>
    </location>
</feature>
<dbReference type="InterPro" id="IPR037069">
    <property type="entry name" value="AcylCoA_DH/ox_N_sf"/>
</dbReference>
<keyword evidence="5 9" id="KW-0560">Oxidoreductase</keyword>
<evidence type="ECO:0000313" key="9">
    <source>
        <dbReference type="EMBL" id="CAA9462626.1"/>
    </source>
</evidence>
<gene>
    <name evidence="9" type="ORF">AVDCRST_MAG58-2915</name>
</gene>